<reference evidence="1" key="1">
    <citation type="submission" date="2024-02" db="EMBL/GenBank/DDBJ databases">
        <title>Metagenome Assembled Genome of Zalaria obscura JY119.</title>
        <authorList>
            <person name="Vighnesh L."/>
            <person name="Jagadeeshwari U."/>
            <person name="Venkata Ramana C."/>
            <person name="Sasikala C."/>
        </authorList>
    </citation>
    <scope>NUCLEOTIDE SEQUENCE</scope>
    <source>
        <strain evidence="1">JY119</strain>
    </source>
</reference>
<evidence type="ECO:0000313" key="1">
    <source>
        <dbReference type="EMBL" id="KAK8207868.1"/>
    </source>
</evidence>
<dbReference type="EMBL" id="JAMKPW020000020">
    <property type="protein sequence ID" value="KAK8207868.1"/>
    <property type="molecule type" value="Genomic_DNA"/>
</dbReference>
<evidence type="ECO:0000313" key="2">
    <source>
        <dbReference type="Proteomes" id="UP001320706"/>
    </source>
</evidence>
<keyword evidence="2" id="KW-1185">Reference proteome</keyword>
<proteinExistence type="predicted"/>
<accession>A0ACC3SE55</accession>
<gene>
    <name evidence="1" type="ORF">M8818_004121</name>
</gene>
<name>A0ACC3SE55_9PEZI</name>
<dbReference type="Proteomes" id="UP001320706">
    <property type="component" value="Unassembled WGS sequence"/>
</dbReference>
<comment type="caution">
    <text evidence="1">The sequence shown here is derived from an EMBL/GenBank/DDBJ whole genome shotgun (WGS) entry which is preliminary data.</text>
</comment>
<protein>
    <submittedName>
        <fullName evidence="1">Uncharacterized protein</fullName>
    </submittedName>
</protein>
<organism evidence="1 2">
    <name type="scientific">Zalaria obscura</name>
    <dbReference type="NCBI Taxonomy" id="2024903"/>
    <lineage>
        <taxon>Eukaryota</taxon>
        <taxon>Fungi</taxon>
        <taxon>Dikarya</taxon>
        <taxon>Ascomycota</taxon>
        <taxon>Pezizomycotina</taxon>
        <taxon>Dothideomycetes</taxon>
        <taxon>Dothideomycetidae</taxon>
        <taxon>Dothideales</taxon>
        <taxon>Zalariaceae</taxon>
        <taxon>Zalaria</taxon>
    </lineage>
</organism>
<sequence length="312" mass="34693">MQRRTFVVCHEGESFRVLLGFGSKEDPETGTEIWTGWGQVAGYQKGEGTPSRKVQVYKHPYLLGQDGRGTKNTANHVNPQIKKSSLDYDMPVYNGVDDVAQVLQELRYHATVPAAQQTFQTSTTIPDEQLNALPEKYKTWVQSQAYQDLSDDRKRCQLPRCTLHKTQTAAGKIQAESSGSRAGKRKAGTQEPAEAEGVTTEKGGSTKRKKEGNAADQDKSWEDMTKQEQNHKLQEEPDYAPPGWFNSYRFDVTTVVGAENLLSACGFIYPELSNDKDIMEATPRRKLSSTSMNASLLPKLSDGTPTLAPTQR</sequence>